<evidence type="ECO:0000256" key="3">
    <source>
        <dbReference type="ARBA" id="ARBA00022670"/>
    </source>
</evidence>
<dbReference type="GO" id="GO:0004190">
    <property type="term" value="F:aspartic-type endopeptidase activity"/>
    <property type="evidence" value="ECO:0007669"/>
    <property type="project" value="UniProtKB-UniRule"/>
</dbReference>
<reference evidence="11 12" key="1">
    <citation type="submission" date="2016-10" db="EMBL/GenBank/DDBJ databases">
        <authorList>
            <person name="de Groot N.N."/>
        </authorList>
    </citation>
    <scope>NUCLEOTIDE SEQUENCE [LARGE SCALE GENOMIC DNA]</scope>
    <source>
        <strain evidence="11 12">DSM 23842</strain>
    </source>
</reference>
<dbReference type="Proteomes" id="UP000198846">
    <property type="component" value="Unassembled WGS sequence"/>
</dbReference>
<keyword evidence="2 9" id="KW-1003">Cell membrane</keyword>
<evidence type="ECO:0000256" key="4">
    <source>
        <dbReference type="ARBA" id="ARBA00022692"/>
    </source>
</evidence>
<dbReference type="EC" id="3.4.23.36" evidence="9"/>
<comment type="subcellular location">
    <subcellularLocation>
        <location evidence="9">Cell membrane</location>
        <topology evidence="9">Multi-pass membrane protein</topology>
    </subcellularLocation>
</comment>
<feature type="transmembrane region" description="Helical" evidence="9">
    <location>
        <begin position="100"/>
        <end position="123"/>
    </location>
</feature>
<evidence type="ECO:0000256" key="10">
    <source>
        <dbReference type="RuleBase" id="RU004181"/>
    </source>
</evidence>
<evidence type="ECO:0000256" key="7">
    <source>
        <dbReference type="ARBA" id="ARBA00022989"/>
    </source>
</evidence>
<dbReference type="UniPathway" id="UPA00665"/>
<keyword evidence="3 9" id="KW-0645">Protease</keyword>
<evidence type="ECO:0000256" key="6">
    <source>
        <dbReference type="ARBA" id="ARBA00022801"/>
    </source>
</evidence>
<feature type="active site" evidence="9">
    <location>
        <position position="185"/>
    </location>
</feature>
<keyword evidence="8 9" id="KW-0472">Membrane</keyword>
<dbReference type="HAMAP" id="MF_00161">
    <property type="entry name" value="LspA"/>
    <property type="match status" value="1"/>
</dbReference>
<evidence type="ECO:0000256" key="5">
    <source>
        <dbReference type="ARBA" id="ARBA00022750"/>
    </source>
</evidence>
<evidence type="ECO:0000256" key="1">
    <source>
        <dbReference type="ARBA" id="ARBA00006139"/>
    </source>
</evidence>
<evidence type="ECO:0000313" key="11">
    <source>
        <dbReference type="EMBL" id="SEA14623.1"/>
    </source>
</evidence>
<dbReference type="NCBIfam" id="NF011369">
    <property type="entry name" value="PRK14788.1"/>
    <property type="match status" value="1"/>
</dbReference>
<protein>
    <recommendedName>
        <fullName evidence="9">Lipoprotein signal peptidase</fullName>
        <ecNumber evidence="9">3.4.23.36</ecNumber>
    </recommendedName>
    <alternativeName>
        <fullName evidence="9">Prolipoprotein signal peptidase</fullName>
    </alternativeName>
    <alternativeName>
        <fullName evidence="9">Signal peptidase II</fullName>
        <shortName evidence="9">SPase II</shortName>
    </alternativeName>
</protein>
<keyword evidence="5 9" id="KW-0064">Aspartyl protease</keyword>
<evidence type="ECO:0000256" key="9">
    <source>
        <dbReference type="HAMAP-Rule" id="MF_00161"/>
    </source>
</evidence>
<dbReference type="GO" id="GO:0005886">
    <property type="term" value="C:plasma membrane"/>
    <property type="evidence" value="ECO:0007669"/>
    <property type="project" value="UniProtKB-SubCell"/>
</dbReference>
<comment type="catalytic activity">
    <reaction evidence="9">
        <text>Release of signal peptides from bacterial membrane prolipoproteins. Hydrolyzes -Xaa-Yaa-Zaa-|-(S,diacylglyceryl)Cys-, in which Xaa is hydrophobic (preferably Leu), and Yaa (Ala or Ser) and Zaa (Gly or Ala) have small, neutral side chains.</text>
        <dbReference type="EC" id="3.4.23.36"/>
    </reaction>
</comment>
<comment type="function">
    <text evidence="9">This protein specifically catalyzes the removal of signal peptides from prolipoproteins.</text>
</comment>
<feature type="transmembrane region" description="Helical" evidence="9">
    <location>
        <begin position="70"/>
        <end position="88"/>
    </location>
</feature>
<dbReference type="PRINTS" id="PR00781">
    <property type="entry name" value="LIPOSIGPTASE"/>
</dbReference>
<proteinExistence type="inferred from homology"/>
<accession>A0A1H3YSU9</accession>
<evidence type="ECO:0000313" key="12">
    <source>
        <dbReference type="Proteomes" id="UP000198846"/>
    </source>
</evidence>
<keyword evidence="4 9" id="KW-0812">Transmembrane</keyword>
<dbReference type="PANTHER" id="PTHR33695">
    <property type="entry name" value="LIPOPROTEIN SIGNAL PEPTIDASE"/>
    <property type="match status" value="1"/>
</dbReference>
<dbReference type="STRING" id="283786.SAMN04487990_10777"/>
<dbReference type="OrthoDB" id="9810259at2"/>
<evidence type="ECO:0000256" key="8">
    <source>
        <dbReference type="ARBA" id="ARBA00023136"/>
    </source>
</evidence>
<comment type="pathway">
    <text evidence="9">Protein modification; lipoprotein biosynthesis (signal peptide cleavage).</text>
</comment>
<dbReference type="InterPro" id="IPR001872">
    <property type="entry name" value="Peptidase_A8"/>
</dbReference>
<keyword evidence="7 9" id="KW-1133">Transmembrane helix</keyword>
<dbReference type="PANTHER" id="PTHR33695:SF1">
    <property type="entry name" value="LIPOPROTEIN SIGNAL PEPTIDASE"/>
    <property type="match status" value="1"/>
</dbReference>
<feature type="active site" evidence="9">
    <location>
        <position position="151"/>
    </location>
</feature>
<keyword evidence="12" id="KW-1185">Reference proteome</keyword>
<keyword evidence="6 9" id="KW-0378">Hydrolase</keyword>
<sequence length="214" mass="24394">MTFKKATFLILLILLIDQISKVYIKTHFQLGESLTVFDKFRIYFIENDGMAWGTKLSDIFPFISDRLAKLSLTLFRILAIFGIGYWLFSTLQKAGSRVLIIALSFIFSGALGNIIDSVFYGVIFDHSYAQIASFLPKEGGYDSLFHGKVVDMLYFPLWKGYLPEWIPFYGGEFFTFFEPVFNIADVAISIGFILLIFFNKKAFPVQEAGVEQSV</sequence>
<dbReference type="GO" id="GO:0006508">
    <property type="term" value="P:proteolysis"/>
    <property type="evidence" value="ECO:0007669"/>
    <property type="project" value="UniProtKB-KW"/>
</dbReference>
<dbReference type="RefSeq" id="WP_092133392.1">
    <property type="nucleotide sequence ID" value="NZ_FNQK01000007.1"/>
</dbReference>
<organism evidence="11 12">
    <name type="scientific">Bizionia paragorgiae</name>
    <dbReference type="NCBI Taxonomy" id="283786"/>
    <lineage>
        <taxon>Bacteria</taxon>
        <taxon>Pseudomonadati</taxon>
        <taxon>Bacteroidota</taxon>
        <taxon>Flavobacteriia</taxon>
        <taxon>Flavobacteriales</taxon>
        <taxon>Flavobacteriaceae</taxon>
        <taxon>Bizionia</taxon>
    </lineage>
</organism>
<dbReference type="EMBL" id="FNQK01000007">
    <property type="protein sequence ID" value="SEA14623.1"/>
    <property type="molecule type" value="Genomic_DNA"/>
</dbReference>
<evidence type="ECO:0000256" key="2">
    <source>
        <dbReference type="ARBA" id="ARBA00022475"/>
    </source>
</evidence>
<comment type="similarity">
    <text evidence="1 9 10">Belongs to the peptidase A8 family.</text>
</comment>
<feature type="transmembrane region" description="Helical" evidence="9">
    <location>
        <begin position="180"/>
        <end position="198"/>
    </location>
</feature>
<comment type="caution">
    <text evidence="9">Lacks conserved residue(s) required for the propagation of feature annotation.</text>
</comment>
<gene>
    <name evidence="9" type="primary">lspA</name>
    <name evidence="11" type="ORF">SAMN04487990_10777</name>
</gene>
<dbReference type="AlphaFoldDB" id="A0A1H3YSU9"/>
<dbReference type="Pfam" id="PF01252">
    <property type="entry name" value="Peptidase_A8"/>
    <property type="match status" value="2"/>
</dbReference>
<name>A0A1H3YSU9_BIZPA</name>